<dbReference type="EMBL" id="MU150330">
    <property type="protein sequence ID" value="KAF9458823.1"/>
    <property type="molecule type" value="Genomic_DNA"/>
</dbReference>
<feature type="transmembrane region" description="Helical" evidence="1">
    <location>
        <begin position="87"/>
        <end position="109"/>
    </location>
</feature>
<keyword evidence="3" id="KW-1185">Reference proteome</keyword>
<dbReference type="AlphaFoldDB" id="A0A9P5XWC8"/>
<evidence type="ECO:0000313" key="2">
    <source>
        <dbReference type="EMBL" id="KAF9458823.1"/>
    </source>
</evidence>
<accession>A0A9P5XWC8</accession>
<proteinExistence type="predicted"/>
<evidence type="ECO:0000313" key="3">
    <source>
        <dbReference type="Proteomes" id="UP000807353"/>
    </source>
</evidence>
<dbReference type="OrthoDB" id="3226582at2759"/>
<feature type="transmembrane region" description="Helical" evidence="1">
    <location>
        <begin position="12"/>
        <end position="34"/>
    </location>
</feature>
<feature type="transmembrane region" description="Helical" evidence="1">
    <location>
        <begin position="46"/>
        <end position="67"/>
    </location>
</feature>
<comment type="caution">
    <text evidence="2">The sequence shown here is derived from an EMBL/GenBank/DDBJ whole genome shotgun (WGS) entry which is preliminary data.</text>
</comment>
<keyword evidence="1" id="KW-0472">Membrane</keyword>
<protein>
    <submittedName>
        <fullName evidence="2">Uncharacterized protein</fullName>
    </submittedName>
</protein>
<reference evidence="2" key="1">
    <citation type="submission" date="2020-11" db="EMBL/GenBank/DDBJ databases">
        <authorList>
            <consortium name="DOE Joint Genome Institute"/>
            <person name="Ahrendt S."/>
            <person name="Riley R."/>
            <person name="Andreopoulos W."/>
            <person name="Labutti K."/>
            <person name="Pangilinan J."/>
            <person name="Ruiz-Duenas F.J."/>
            <person name="Barrasa J.M."/>
            <person name="Sanchez-Garcia M."/>
            <person name="Camarero S."/>
            <person name="Miyauchi S."/>
            <person name="Serrano A."/>
            <person name="Linde D."/>
            <person name="Babiker R."/>
            <person name="Drula E."/>
            <person name="Ayuso-Fernandez I."/>
            <person name="Pacheco R."/>
            <person name="Padilla G."/>
            <person name="Ferreira P."/>
            <person name="Barriuso J."/>
            <person name="Kellner H."/>
            <person name="Castanera R."/>
            <person name="Alfaro M."/>
            <person name="Ramirez L."/>
            <person name="Pisabarro A.G."/>
            <person name="Kuo A."/>
            <person name="Tritt A."/>
            <person name="Lipzen A."/>
            <person name="He G."/>
            <person name="Yan M."/>
            <person name="Ng V."/>
            <person name="Cullen D."/>
            <person name="Martin F."/>
            <person name="Rosso M.-N."/>
            <person name="Henrissat B."/>
            <person name="Hibbett D."/>
            <person name="Martinez A.T."/>
            <person name="Grigoriev I.V."/>
        </authorList>
    </citation>
    <scope>NUCLEOTIDE SEQUENCE</scope>
    <source>
        <strain evidence="2">CBS 247.69</strain>
    </source>
</reference>
<gene>
    <name evidence="2" type="ORF">BDZ94DRAFT_1239712</name>
</gene>
<evidence type="ECO:0000256" key="1">
    <source>
        <dbReference type="SAM" id="Phobius"/>
    </source>
</evidence>
<name>A0A9P5XWC8_9AGAR</name>
<keyword evidence="1" id="KW-1133">Transmembrane helix</keyword>
<sequence length="264" mass="28743">MPNYDQGQLLLFLPTFVQAALWGIYATLFCLCIYIFQQREGKRQRAFQAVTVTLFLLCTAQCAFSIASQGIVGMGSIKNWLYVVSNFIADLLFVVLTFVNTGVGFFIALKGNNIVGFGTGAFNDNMSKIKPDALQDPQVPFDSRTSLFISLATNATLTVLSGDHTIYLVWISTKLHPSAGHIWWHSRGIRKVLGPKASKKYDTAIALISQGIAPTLIIVRIGLGMNPQDAQTVIQAASQIQFTHGSVGTSLGRSLQSGDVRSHA</sequence>
<dbReference type="Proteomes" id="UP000807353">
    <property type="component" value="Unassembled WGS sequence"/>
</dbReference>
<organism evidence="2 3">
    <name type="scientific">Collybia nuda</name>
    <dbReference type="NCBI Taxonomy" id="64659"/>
    <lineage>
        <taxon>Eukaryota</taxon>
        <taxon>Fungi</taxon>
        <taxon>Dikarya</taxon>
        <taxon>Basidiomycota</taxon>
        <taxon>Agaricomycotina</taxon>
        <taxon>Agaricomycetes</taxon>
        <taxon>Agaricomycetidae</taxon>
        <taxon>Agaricales</taxon>
        <taxon>Tricholomatineae</taxon>
        <taxon>Clitocybaceae</taxon>
        <taxon>Collybia</taxon>
    </lineage>
</organism>
<keyword evidence="1" id="KW-0812">Transmembrane</keyword>